<proteinExistence type="predicted"/>
<dbReference type="PANTHER" id="PTHR30137:SF6">
    <property type="entry name" value="LUCIFERASE-LIKE MONOOXYGENASE"/>
    <property type="match status" value="1"/>
</dbReference>
<dbReference type="Proteomes" id="UP000238083">
    <property type="component" value="Unassembled WGS sequence"/>
</dbReference>
<dbReference type="GO" id="GO:0004497">
    <property type="term" value="F:monooxygenase activity"/>
    <property type="evidence" value="ECO:0007669"/>
    <property type="project" value="UniProtKB-KW"/>
</dbReference>
<name>A0A2T0R1K3_9ACTN</name>
<dbReference type="AlphaFoldDB" id="A0A2T0R1K3"/>
<gene>
    <name evidence="2" type="ORF">CLV37_10868</name>
</gene>
<dbReference type="PANTHER" id="PTHR30137">
    <property type="entry name" value="LUCIFERASE-LIKE MONOOXYGENASE"/>
    <property type="match status" value="1"/>
</dbReference>
<dbReference type="Pfam" id="PF00296">
    <property type="entry name" value="Bac_luciferase"/>
    <property type="match status" value="1"/>
</dbReference>
<dbReference type="InterPro" id="IPR050766">
    <property type="entry name" value="Bact_Lucif_Oxidored"/>
</dbReference>
<dbReference type="RefSeq" id="WP_106212169.1">
    <property type="nucleotide sequence ID" value="NZ_PVZF01000008.1"/>
</dbReference>
<dbReference type="GO" id="GO:0016705">
    <property type="term" value="F:oxidoreductase activity, acting on paired donors, with incorporation or reduction of molecular oxygen"/>
    <property type="evidence" value="ECO:0007669"/>
    <property type="project" value="InterPro"/>
</dbReference>
<organism evidence="2 3">
    <name type="scientific">Kineococcus rhizosphaerae</name>
    <dbReference type="NCBI Taxonomy" id="559628"/>
    <lineage>
        <taxon>Bacteria</taxon>
        <taxon>Bacillati</taxon>
        <taxon>Actinomycetota</taxon>
        <taxon>Actinomycetes</taxon>
        <taxon>Kineosporiales</taxon>
        <taxon>Kineosporiaceae</taxon>
        <taxon>Kineococcus</taxon>
    </lineage>
</organism>
<sequence length="368" mass="40904">MRFSLFLTTRSTAPSEDRAVMDALVEHVDVGASLGFDAVFQPDHHFTGYAPQASDPFVFAAYLAARHPELWYGFSVQTVPLHHPVRFAERLALLDQLTDGKLLVGVGSGTTPEESIGFGVNFQDTSRLSQENLEIVGRLLAKKPEDEPVQFSTSHYSGAVVSRISPAPYGNRTPTMMPVAARPSSTERAARLGQPAFILNFLPPQQMTPENPFEVFAESYQRYRTALEAQDHPQAVVDHALDWTTHSYQYVHLAETDEQAEAELDVLLGQYQRTVEREFVANKKAEAISGVDLKEPTDGTTPEWKRVWCLHGSPETVTAKLKEYADLGVGNLLGGFMGGPLTPERRRATDQSLRLFAERVMPNFRTSK</sequence>
<dbReference type="InterPro" id="IPR011251">
    <property type="entry name" value="Luciferase-like_dom"/>
</dbReference>
<dbReference type="InterPro" id="IPR036661">
    <property type="entry name" value="Luciferase-like_sf"/>
</dbReference>
<evidence type="ECO:0000313" key="3">
    <source>
        <dbReference type="Proteomes" id="UP000238083"/>
    </source>
</evidence>
<feature type="domain" description="Luciferase-like" evidence="1">
    <location>
        <begin position="1"/>
        <end position="329"/>
    </location>
</feature>
<reference evidence="2 3" key="1">
    <citation type="submission" date="2018-03" db="EMBL/GenBank/DDBJ databases">
        <title>Genomic Encyclopedia of Archaeal and Bacterial Type Strains, Phase II (KMG-II): from individual species to whole genera.</title>
        <authorList>
            <person name="Goeker M."/>
        </authorList>
    </citation>
    <scope>NUCLEOTIDE SEQUENCE [LARGE SCALE GENOMIC DNA]</scope>
    <source>
        <strain evidence="2 3">DSM 19711</strain>
    </source>
</reference>
<evidence type="ECO:0000313" key="2">
    <source>
        <dbReference type="EMBL" id="PRY13400.1"/>
    </source>
</evidence>
<evidence type="ECO:0000259" key="1">
    <source>
        <dbReference type="Pfam" id="PF00296"/>
    </source>
</evidence>
<comment type="caution">
    <text evidence="2">The sequence shown here is derived from an EMBL/GenBank/DDBJ whole genome shotgun (WGS) entry which is preliminary data.</text>
</comment>
<keyword evidence="2" id="KW-0503">Monooxygenase</keyword>
<dbReference type="Gene3D" id="3.20.20.30">
    <property type="entry name" value="Luciferase-like domain"/>
    <property type="match status" value="1"/>
</dbReference>
<dbReference type="SUPFAM" id="SSF51679">
    <property type="entry name" value="Bacterial luciferase-like"/>
    <property type="match status" value="1"/>
</dbReference>
<dbReference type="GO" id="GO:0005829">
    <property type="term" value="C:cytosol"/>
    <property type="evidence" value="ECO:0007669"/>
    <property type="project" value="TreeGrafter"/>
</dbReference>
<accession>A0A2T0R1K3</accession>
<protein>
    <submittedName>
        <fullName evidence="2">Alkanesulfonate monooxygenase SsuD/methylene tetrahydromethanopterin reductase-like flavin-dependent oxidoreductase (Luciferase family)</fullName>
    </submittedName>
</protein>
<dbReference type="OrthoDB" id="7903015at2"/>
<dbReference type="EMBL" id="PVZF01000008">
    <property type="protein sequence ID" value="PRY13400.1"/>
    <property type="molecule type" value="Genomic_DNA"/>
</dbReference>
<keyword evidence="2" id="KW-0560">Oxidoreductase</keyword>
<keyword evidence="3" id="KW-1185">Reference proteome</keyword>